<evidence type="ECO:0000313" key="2">
    <source>
        <dbReference type="EMBL" id="MFC4351985.1"/>
    </source>
</evidence>
<dbReference type="Pfam" id="PF05437">
    <property type="entry name" value="AzlD"/>
    <property type="match status" value="1"/>
</dbReference>
<dbReference type="Proteomes" id="UP001595799">
    <property type="component" value="Unassembled WGS sequence"/>
</dbReference>
<proteinExistence type="predicted"/>
<sequence>MNEELTHWGPYIALAITFLVTYGWRALGVALSGRINTESPIFEWVACVAYALLAGLISRMIVLPVGPLAETPLSDRLGAALLALAIFFLTRRNLFLGVLSGFSLLVLLTWGRQAYGFG</sequence>
<feature type="transmembrane region" description="Helical" evidence="1">
    <location>
        <begin position="77"/>
        <end position="110"/>
    </location>
</feature>
<evidence type="ECO:0000313" key="3">
    <source>
        <dbReference type="Proteomes" id="UP001595799"/>
    </source>
</evidence>
<dbReference type="EMBL" id="JBHSCW010000004">
    <property type="protein sequence ID" value="MFC4351985.1"/>
    <property type="molecule type" value="Genomic_DNA"/>
</dbReference>
<keyword evidence="1" id="KW-0472">Membrane</keyword>
<dbReference type="RefSeq" id="WP_382422327.1">
    <property type="nucleotide sequence ID" value="NZ_JBHSCW010000004.1"/>
</dbReference>
<dbReference type="InterPro" id="IPR008407">
    <property type="entry name" value="Brnchd-chn_aa_trnsp_AzlD"/>
</dbReference>
<organism evidence="2 3">
    <name type="scientific">Fodinicurvata halophila</name>
    <dbReference type="NCBI Taxonomy" id="1419723"/>
    <lineage>
        <taxon>Bacteria</taxon>
        <taxon>Pseudomonadati</taxon>
        <taxon>Pseudomonadota</taxon>
        <taxon>Alphaproteobacteria</taxon>
        <taxon>Rhodospirillales</taxon>
        <taxon>Rhodovibrionaceae</taxon>
        <taxon>Fodinicurvata</taxon>
    </lineage>
</organism>
<evidence type="ECO:0000256" key="1">
    <source>
        <dbReference type="SAM" id="Phobius"/>
    </source>
</evidence>
<reference evidence="3" key="1">
    <citation type="journal article" date="2019" name="Int. J. Syst. Evol. Microbiol.">
        <title>The Global Catalogue of Microorganisms (GCM) 10K type strain sequencing project: providing services to taxonomists for standard genome sequencing and annotation.</title>
        <authorList>
            <consortium name="The Broad Institute Genomics Platform"/>
            <consortium name="The Broad Institute Genome Sequencing Center for Infectious Disease"/>
            <person name="Wu L."/>
            <person name="Ma J."/>
        </authorList>
    </citation>
    <scope>NUCLEOTIDE SEQUENCE [LARGE SCALE GENOMIC DNA]</scope>
    <source>
        <strain evidence="3">CECT 8472</strain>
    </source>
</reference>
<keyword evidence="1" id="KW-1133">Transmembrane helix</keyword>
<keyword evidence="1" id="KW-0812">Transmembrane</keyword>
<feature type="transmembrane region" description="Helical" evidence="1">
    <location>
        <begin position="44"/>
        <end position="65"/>
    </location>
</feature>
<accession>A0ABV8UN25</accession>
<feature type="transmembrane region" description="Helical" evidence="1">
    <location>
        <begin position="12"/>
        <end position="32"/>
    </location>
</feature>
<comment type="caution">
    <text evidence="2">The sequence shown here is derived from an EMBL/GenBank/DDBJ whole genome shotgun (WGS) entry which is preliminary data.</text>
</comment>
<protein>
    <submittedName>
        <fullName evidence="2">AzlD domain-containing protein</fullName>
    </submittedName>
</protein>
<keyword evidence="3" id="KW-1185">Reference proteome</keyword>
<name>A0ABV8UN25_9PROT</name>
<gene>
    <name evidence="2" type="ORF">ACFOW6_10565</name>
</gene>